<dbReference type="Gene3D" id="3.40.50.1820">
    <property type="entry name" value="alpha/beta hydrolase"/>
    <property type="match status" value="1"/>
</dbReference>
<dbReference type="InterPro" id="IPR000675">
    <property type="entry name" value="Cutinase/axe"/>
</dbReference>
<feature type="chain" id="PRO_5038509529" evidence="5">
    <location>
        <begin position="17"/>
        <end position="237"/>
    </location>
</feature>
<dbReference type="STRING" id="1736691.SAMN06295964_0315"/>
<keyword evidence="7" id="KW-1185">Reference proteome</keyword>
<reference evidence="7" key="1">
    <citation type="submission" date="2017-02" db="EMBL/GenBank/DDBJ databases">
        <authorList>
            <person name="Varghese N."/>
            <person name="Submissions S."/>
        </authorList>
    </citation>
    <scope>NUCLEOTIDE SEQUENCE [LARGE SCALE GENOMIC DNA]</scope>
    <source>
        <strain evidence="7">9H-4</strain>
    </source>
</reference>
<comment type="similarity">
    <text evidence="1">Belongs to the cutinase family.</text>
</comment>
<dbReference type="GO" id="GO:0052689">
    <property type="term" value="F:carboxylic ester hydrolase activity"/>
    <property type="evidence" value="ECO:0007669"/>
    <property type="project" value="UniProtKB-KW"/>
</dbReference>
<dbReference type="SUPFAM" id="SSF53474">
    <property type="entry name" value="alpha/beta-Hydrolases"/>
    <property type="match status" value="1"/>
</dbReference>
<evidence type="ECO:0000256" key="1">
    <source>
        <dbReference type="ARBA" id="ARBA00007534"/>
    </source>
</evidence>
<dbReference type="PROSITE" id="PS51257">
    <property type="entry name" value="PROKAR_LIPOPROTEIN"/>
    <property type="match status" value="1"/>
</dbReference>
<name>A0A1T4YQ19_9ACTN</name>
<dbReference type="Proteomes" id="UP000191040">
    <property type="component" value="Chromosome I"/>
</dbReference>
<evidence type="ECO:0000313" key="7">
    <source>
        <dbReference type="Proteomes" id="UP000191040"/>
    </source>
</evidence>
<dbReference type="SMART" id="SM01110">
    <property type="entry name" value="Cutinase"/>
    <property type="match status" value="1"/>
</dbReference>
<gene>
    <name evidence="6" type="ORF">SAMN06295964_0315</name>
</gene>
<dbReference type="Pfam" id="PF01083">
    <property type="entry name" value="Cutinase"/>
    <property type="match status" value="1"/>
</dbReference>
<evidence type="ECO:0000256" key="3">
    <source>
        <dbReference type="ARBA" id="ARBA00022801"/>
    </source>
</evidence>
<organism evidence="6 7">
    <name type="scientific">Aeromicrobium choanae</name>
    <dbReference type="NCBI Taxonomy" id="1736691"/>
    <lineage>
        <taxon>Bacteria</taxon>
        <taxon>Bacillati</taxon>
        <taxon>Actinomycetota</taxon>
        <taxon>Actinomycetes</taxon>
        <taxon>Propionibacteriales</taxon>
        <taxon>Nocardioidaceae</taxon>
        <taxon>Aeromicrobium</taxon>
    </lineage>
</organism>
<sequence>MLGRTVVLAVAIVALAGCHGAPSGTPAEAEPSGCPAVEIVGIRGQGQSLKANDGLGTEVSRISGALADDLGSLGTVRTTAIRHASRLGSWDQYLEDVRDGRERLHDEVRSIVSDCPETRIAVIGFSQGSQIAREELAADPRLARHVDVLVLVGSPLRDPSSAVEPVSLPGGVPPGAGRLGPGPDLGELAERTVEACITGDAVCAAGSSPDDTIHRHAYEEPDVARAIAAAAATALAE</sequence>
<keyword evidence="2" id="KW-0719">Serine esterase</keyword>
<dbReference type="AlphaFoldDB" id="A0A1T4YQ19"/>
<evidence type="ECO:0000256" key="4">
    <source>
        <dbReference type="ARBA" id="ARBA00023157"/>
    </source>
</evidence>
<dbReference type="PANTHER" id="PTHR33630">
    <property type="entry name" value="CUTINASE RV1984C-RELATED-RELATED"/>
    <property type="match status" value="1"/>
</dbReference>
<keyword evidence="5" id="KW-0732">Signal</keyword>
<dbReference type="PANTHER" id="PTHR33630:SF9">
    <property type="entry name" value="CUTINASE 4"/>
    <property type="match status" value="1"/>
</dbReference>
<dbReference type="RefSeq" id="WP_172806224.1">
    <property type="nucleotide sequence ID" value="NZ_LT796768.1"/>
</dbReference>
<proteinExistence type="inferred from homology"/>
<keyword evidence="3" id="KW-0378">Hydrolase</keyword>
<dbReference type="EMBL" id="LT796768">
    <property type="protein sequence ID" value="SKB03688.1"/>
    <property type="molecule type" value="Genomic_DNA"/>
</dbReference>
<evidence type="ECO:0000313" key="6">
    <source>
        <dbReference type="EMBL" id="SKB03688.1"/>
    </source>
</evidence>
<protein>
    <submittedName>
        <fullName evidence="6">Cutinase</fullName>
    </submittedName>
</protein>
<evidence type="ECO:0000256" key="5">
    <source>
        <dbReference type="SAM" id="SignalP"/>
    </source>
</evidence>
<accession>A0A1T4YQ19</accession>
<feature type="signal peptide" evidence="5">
    <location>
        <begin position="1"/>
        <end position="16"/>
    </location>
</feature>
<dbReference type="InterPro" id="IPR029058">
    <property type="entry name" value="AB_hydrolase_fold"/>
</dbReference>
<evidence type="ECO:0000256" key="2">
    <source>
        <dbReference type="ARBA" id="ARBA00022487"/>
    </source>
</evidence>
<keyword evidence="4" id="KW-1015">Disulfide bond</keyword>